<comment type="caution">
    <text evidence="1">The sequence shown here is derived from an EMBL/GenBank/DDBJ whole genome shotgun (WGS) entry which is preliminary data.</text>
</comment>
<dbReference type="InterPro" id="IPR049457">
    <property type="entry name" value="Emfourin"/>
</dbReference>
<reference evidence="1 2" key="1">
    <citation type="submission" date="2021-01" db="EMBL/GenBank/DDBJ databases">
        <title>Whole genome shotgun sequence of Actinoplanes durhamensis NBRC 14914.</title>
        <authorList>
            <person name="Komaki H."/>
            <person name="Tamura T."/>
        </authorList>
    </citation>
    <scope>NUCLEOTIDE SEQUENCE [LARGE SCALE GENOMIC DNA]</scope>
    <source>
        <strain evidence="1 2">NBRC 14914</strain>
    </source>
</reference>
<name>A0ABQ3Z570_9ACTN</name>
<keyword evidence="2" id="KW-1185">Reference proteome</keyword>
<proteinExistence type="predicted"/>
<dbReference type="Proteomes" id="UP000637628">
    <property type="component" value="Unassembled WGS sequence"/>
</dbReference>
<organism evidence="1 2">
    <name type="scientific">Paractinoplanes durhamensis</name>
    <dbReference type="NCBI Taxonomy" id="113563"/>
    <lineage>
        <taxon>Bacteria</taxon>
        <taxon>Bacillati</taxon>
        <taxon>Actinomycetota</taxon>
        <taxon>Actinomycetes</taxon>
        <taxon>Micromonosporales</taxon>
        <taxon>Micromonosporaceae</taxon>
        <taxon>Paractinoplanes</taxon>
    </lineage>
</organism>
<evidence type="ECO:0000313" key="2">
    <source>
        <dbReference type="Proteomes" id="UP000637628"/>
    </source>
</evidence>
<protein>
    <submittedName>
        <fullName evidence="1">Uncharacterized protein</fullName>
    </submittedName>
</protein>
<evidence type="ECO:0000313" key="1">
    <source>
        <dbReference type="EMBL" id="GIE04936.1"/>
    </source>
</evidence>
<dbReference type="EMBL" id="BOML01000050">
    <property type="protein sequence ID" value="GIE04936.1"/>
    <property type="molecule type" value="Genomic_DNA"/>
</dbReference>
<gene>
    <name evidence="1" type="ORF">Adu01nite_62860</name>
</gene>
<dbReference type="Pfam" id="PF20242">
    <property type="entry name" value="Emfourin"/>
    <property type="match status" value="1"/>
</dbReference>
<sequence length="98" mass="10848">MTEHIRVELLRSGGFIGRSVHVTLDSTQLPPPEAAELTRLVTAIDPHTLRSTGPTHGADLMHYNLTIHRGTQQWQVKVSDPAIPADLSPLLQFLNNYS</sequence>
<dbReference type="RefSeq" id="WP_203732090.1">
    <property type="nucleotide sequence ID" value="NZ_BAAATX010000037.1"/>
</dbReference>
<accession>A0ABQ3Z570</accession>